<feature type="compositionally biased region" description="Low complexity" evidence="9">
    <location>
        <begin position="375"/>
        <end position="396"/>
    </location>
</feature>
<evidence type="ECO:0000256" key="10">
    <source>
        <dbReference type="SAM" id="Phobius"/>
    </source>
</evidence>
<dbReference type="PANTHER" id="PTHR10165">
    <property type="entry name" value="LIPID PHOSPHATE PHOSPHATASE"/>
    <property type="match status" value="1"/>
</dbReference>
<comment type="caution">
    <text evidence="12">The sequence shown here is derived from an EMBL/GenBank/DDBJ whole genome shotgun (WGS) entry which is preliminary data.</text>
</comment>
<evidence type="ECO:0000256" key="1">
    <source>
        <dbReference type="ARBA" id="ARBA00004651"/>
    </source>
</evidence>
<comment type="subcellular location">
    <subcellularLocation>
        <location evidence="1">Cell membrane</location>
        <topology evidence="1">Multi-pass membrane protein</topology>
    </subcellularLocation>
</comment>
<proteinExistence type="inferred from homology"/>
<evidence type="ECO:0000256" key="9">
    <source>
        <dbReference type="SAM" id="MobiDB-lite"/>
    </source>
</evidence>
<feature type="compositionally biased region" description="Pro residues" evidence="9">
    <location>
        <begin position="310"/>
        <end position="319"/>
    </location>
</feature>
<feature type="transmembrane region" description="Helical" evidence="10">
    <location>
        <begin position="234"/>
        <end position="256"/>
    </location>
</feature>
<dbReference type="SMART" id="SM00014">
    <property type="entry name" value="acidPPc"/>
    <property type="match status" value="1"/>
</dbReference>
<evidence type="ECO:0000313" key="13">
    <source>
        <dbReference type="Proteomes" id="UP001153269"/>
    </source>
</evidence>
<dbReference type="AlphaFoldDB" id="A0A9N7UBI7"/>
<dbReference type="GO" id="GO:0046839">
    <property type="term" value="P:phospholipid dephosphorylation"/>
    <property type="evidence" value="ECO:0007669"/>
    <property type="project" value="TreeGrafter"/>
</dbReference>
<gene>
    <name evidence="12" type="ORF">PLEPLA_LOCUS15422</name>
</gene>
<evidence type="ECO:0000256" key="6">
    <source>
        <dbReference type="ARBA" id="ARBA00023136"/>
    </source>
</evidence>
<feature type="region of interest" description="Disordered" evidence="9">
    <location>
        <begin position="357"/>
        <end position="424"/>
    </location>
</feature>
<dbReference type="InterPro" id="IPR000326">
    <property type="entry name" value="PAP2/HPO"/>
</dbReference>
<evidence type="ECO:0000256" key="4">
    <source>
        <dbReference type="ARBA" id="ARBA00022692"/>
    </source>
</evidence>
<dbReference type="GO" id="GO:0008195">
    <property type="term" value="F:phosphatidate phosphatase activity"/>
    <property type="evidence" value="ECO:0007669"/>
    <property type="project" value="TreeGrafter"/>
</dbReference>
<feature type="transmembrane region" description="Helical" evidence="10">
    <location>
        <begin position="55"/>
        <end position="79"/>
    </location>
</feature>
<keyword evidence="13" id="KW-1185">Reference proteome</keyword>
<dbReference type="EMBL" id="CADEAL010000971">
    <property type="protein sequence ID" value="CAB1427482.1"/>
    <property type="molecule type" value="Genomic_DNA"/>
</dbReference>
<dbReference type="SUPFAM" id="SSF48317">
    <property type="entry name" value="Acid phosphatase/Vanadium-dependent haloperoxidase"/>
    <property type="match status" value="1"/>
</dbReference>
<dbReference type="Proteomes" id="UP001153269">
    <property type="component" value="Unassembled WGS sequence"/>
</dbReference>
<evidence type="ECO:0000256" key="5">
    <source>
        <dbReference type="ARBA" id="ARBA00022989"/>
    </source>
</evidence>
<feature type="region of interest" description="Disordered" evidence="9">
    <location>
        <begin position="299"/>
        <end position="333"/>
    </location>
</feature>
<keyword evidence="3" id="KW-1003">Cell membrane</keyword>
<evidence type="ECO:0000256" key="7">
    <source>
        <dbReference type="ARBA" id="ARBA00069376"/>
    </source>
</evidence>
<evidence type="ECO:0000256" key="8">
    <source>
        <dbReference type="ARBA" id="ARBA00081265"/>
    </source>
</evidence>
<dbReference type="FunFam" id="1.20.144.10:FF:000002">
    <property type="entry name" value="phospholipid phosphatase-related protein type 5"/>
    <property type="match status" value="1"/>
</dbReference>
<comment type="similarity">
    <text evidence="2">Belongs to the PA-phosphatase related phosphoesterase family.</text>
</comment>
<keyword evidence="5 10" id="KW-1133">Transmembrane helix</keyword>
<dbReference type="InterPro" id="IPR036938">
    <property type="entry name" value="PAP2/HPO_sf"/>
</dbReference>
<dbReference type="GO" id="GO:0007165">
    <property type="term" value="P:signal transduction"/>
    <property type="evidence" value="ECO:0007669"/>
    <property type="project" value="TreeGrafter"/>
</dbReference>
<dbReference type="PANTHER" id="PTHR10165:SF145">
    <property type="entry name" value="PHOSPHOLIPID PHOSPHATASE-RELATED 2A"/>
    <property type="match status" value="1"/>
</dbReference>
<feature type="transmembrane region" description="Helical" evidence="10">
    <location>
        <begin position="211"/>
        <end position="228"/>
    </location>
</feature>
<reference evidence="12" key="1">
    <citation type="submission" date="2020-03" db="EMBL/GenBank/DDBJ databases">
        <authorList>
            <person name="Weist P."/>
        </authorList>
    </citation>
    <scope>NUCLEOTIDE SEQUENCE</scope>
</reference>
<evidence type="ECO:0000259" key="11">
    <source>
        <dbReference type="SMART" id="SM00014"/>
    </source>
</evidence>
<dbReference type="Pfam" id="PF01569">
    <property type="entry name" value="PAP2"/>
    <property type="match status" value="1"/>
</dbReference>
<name>A0A9N7UBI7_PLEPL</name>
<organism evidence="12 13">
    <name type="scientific">Pleuronectes platessa</name>
    <name type="common">European plaice</name>
    <dbReference type="NCBI Taxonomy" id="8262"/>
    <lineage>
        <taxon>Eukaryota</taxon>
        <taxon>Metazoa</taxon>
        <taxon>Chordata</taxon>
        <taxon>Craniata</taxon>
        <taxon>Vertebrata</taxon>
        <taxon>Euteleostomi</taxon>
        <taxon>Actinopterygii</taxon>
        <taxon>Neopterygii</taxon>
        <taxon>Teleostei</taxon>
        <taxon>Neoteleostei</taxon>
        <taxon>Acanthomorphata</taxon>
        <taxon>Carangaria</taxon>
        <taxon>Pleuronectiformes</taxon>
        <taxon>Pleuronectoidei</taxon>
        <taxon>Pleuronectidae</taxon>
        <taxon>Pleuronectes</taxon>
    </lineage>
</organism>
<keyword evidence="6 10" id="KW-0472">Membrane</keyword>
<feature type="domain" description="Phosphatidic acid phosphatase type 2/haloperoxidase" evidence="11">
    <location>
        <begin position="108"/>
        <end position="252"/>
    </location>
</feature>
<protein>
    <recommendedName>
        <fullName evidence="7">Phospholipid phosphatase-related protein type 5</fullName>
    </recommendedName>
    <alternativeName>
        <fullName evidence="8">Lipid phosphate phosphatase-related protein type 5</fullName>
    </alternativeName>
</protein>
<evidence type="ECO:0000256" key="2">
    <source>
        <dbReference type="ARBA" id="ARBA00008816"/>
    </source>
</evidence>
<dbReference type="GO" id="GO:0006644">
    <property type="term" value="P:phospholipid metabolic process"/>
    <property type="evidence" value="ECO:0007669"/>
    <property type="project" value="InterPro"/>
</dbReference>
<keyword evidence="4 10" id="KW-0812">Transmembrane</keyword>
<dbReference type="GO" id="GO:0005886">
    <property type="term" value="C:plasma membrane"/>
    <property type="evidence" value="ECO:0007669"/>
    <property type="project" value="UniProtKB-SubCell"/>
</dbReference>
<dbReference type="Gene3D" id="1.20.144.10">
    <property type="entry name" value="Phosphatidic acid phosphatase type 2/haloperoxidase"/>
    <property type="match status" value="1"/>
</dbReference>
<dbReference type="CDD" id="cd03384">
    <property type="entry name" value="PAP2_wunen"/>
    <property type="match status" value="1"/>
</dbReference>
<evidence type="ECO:0000256" key="3">
    <source>
        <dbReference type="ARBA" id="ARBA00022475"/>
    </source>
</evidence>
<feature type="transmembrane region" description="Helical" evidence="10">
    <location>
        <begin position="108"/>
        <end position="128"/>
    </location>
</feature>
<feature type="transmembrane region" description="Helical" evidence="10">
    <location>
        <begin position="181"/>
        <end position="199"/>
    </location>
</feature>
<accession>A0A9N7UBI7</accession>
<evidence type="ECO:0000313" key="12">
    <source>
        <dbReference type="EMBL" id="CAB1427482.1"/>
    </source>
</evidence>
<dbReference type="InterPro" id="IPR043216">
    <property type="entry name" value="PAP-like"/>
</dbReference>
<sequence>MFYFQLVIMAGTVLLAYYFEYTDTFPVHMQGFFCYDKTFSKPYPGPDHGSKIPPVLIYSVVTAIPTLTILVGELCAFFFKAEGTQEKTIVTADCCYFNPLLRRIIRFLGVYAFGLFTTAIFANAGQVVTGNQTPHFLSACRPNYTALGCQSTMQYITERRACTGNPLVVMSARKSFPSKDAALSVFSAVYTVMYVTLVFKTKGTRLTKPTISLTLLCMAVLVGVVRVAEYRNHWADVLAGFFTGGAIAVFLVTCVINNFQQLQPGLAPPRPQRPDSVLGMPMVTLPCVESPLEKLSGPQDLVTVGGLIPHSPPPPPPRSTTPTSNHSERPPPHNLHHLLPYFCSPPLLLLLLPPPPSSSSPLIPHSEGISRSLDQAEQQQAEQQQAEQQQSEQQQSPRSPHSPSCAAHHAGRYATLHRSYSTQV</sequence>